<dbReference type="Gene3D" id="1.10.287.130">
    <property type="match status" value="1"/>
</dbReference>
<keyword evidence="4" id="KW-1003">Cell membrane</keyword>
<dbReference type="Pfam" id="PF00512">
    <property type="entry name" value="HisKA"/>
    <property type="match status" value="1"/>
</dbReference>
<evidence type="ECO:0000256" key="1">
    <source>
        <dbReference type="ARBA" id="ARBA00000085"/>
    </source>
</evidence>
<dbReference type="PANTHER" id="PTHR45528:SF1">
    <property type="entry name" value="SENSOR HISTIDINE KINASE CPXA"/>
    <property type="match status" value="1"/>
</dbReference>
<evidence type="ECO:0000256" key="11">
    <source>
        <dbReference type="ARBA" id="ARBA00022989"/>
    </source>
</evidence>
<evidence type="ECO:0000313" key="18">
    <source>
        <dbReference type="Proteomes" id="UP001600894"/>
    </source>
</evidence>
<evidence type="ECO:0000256" key="14">
    <source>
        <dbReference type="SAM" id="MobiDB-lite"/>
    </source>
</evidence>
<reference evidence="17 18" key="1">
    <citation type="submission" date="2024-04" db="EMBL/GenBank/DDBJ databases">
        <title>Defined microbial consortia suppress multidrug-resistant proinflammatory Enterobacteriaceae via ecological control.</title>
        <authorList>
            <person name="Furuichi M."/>
            <person name="Kawaguchi T."/>
            <person name="Pust M."/>
            <person name="Yasuma K."/>
            <person name="Plichta D."/>
            <person name="Hasegawa N."/>
            <person name="Ohya T."/>
            <person name="Bhattarai S."/>
            <person name="Sasajima S."/>
            <person name="Aoto Y."/>
            <person name="Tuganbaev T."/>
            <person name="Yaginuma M."/>
            <person name="Ueda M."/>
            <person name="Okahashi N."/>
            <person name="Amafuji K."/>
            <person name="Kiridooshi Y."/>
            <person name="Sugita K."/>
            <person name="Strazar M."/>
            <person name="Skelly A."/>
            <person name="Suda W."/>
            <person name="Hattori M."/>
            <person name="Nakamoto N."/>
            <person name="Caballero S."/>
            <person name="Norman J."/>
            <person name="Olle B."/>
            <person name="Tanoue T."/>
            <person name="Arita M."/>
            <person name="Bucci V."/>
            <person name="Atarashi K."/>
            <person name="Xavier R."/>
            <person name="Honda K."/>
        </authorList>
    </citation>
    <scope>NUCLEOTIDE SEQUENCE [LARGE SCALE GENOMIC DNA]</scope>
    <source>
        <strain evidence="18">f13</strain>
    </source>
</reference>
<name>A0ABQ0AVF0_9FIRM</name>
<evidence type="ECO:0000256" key="5">
    <source>
        <dbReference type="ARBA" id="ARBA00022553"/>
    </source>
</evidence>
<feature type="transmembrane region" description="Helical" evidence="15">
    <location>
        <begin position="320"/>
        <end position="337"/>
    </location>
</feature>
<comment type="subcellular location">
    <subcellularLocation>
        <location evidence="2">Cell membrane</location>
        <topology evidence="2">Multi-pass membrane protein</topology>
    </subcellularLocation>
</comment>
<dbReference type="CDD" id="cd00082">
    <property type="entry name" value="HisKA"/>
    <property type="match status" value="1"/>
</dbReference>
<evidence type="ECO:0000313" key="17">
    <source>
        <dbReference type="EMBL" id="GAA6267937.1"/>
    </source>
</evidence>
<feature type="compositionally biased region" description="Basic and acidic residues" evidence="14">
    <location>
        <begin position="802"/>
        <end position="813"/>
    </location>
</feature>
<evidence type="ECO:0000256" key="2">
    <source>
        <dbReference type="ARBA" id="ARBA00004651"/>
    </source>
</evidence>
<evidence type="ECO:0000256" key="4">
    <source>
        <dbReference type="ARBA" id="ARBA00022475"/>
    </source>
</evidence>
<dbReference type="EMBL" id="BAABXL010000001">
    <property type="protein sequence ID" value="GAA6267937.1"/>
    <property type="molecule type" value="Genomic_DNA"/>
</dbReference>
<dbReference type="Proteomes" id="UP001600894">
    <property type="component" value="Unassembled WGS sequence"/>
</dbReference>
<evidence type="ECO:0000256" key="15">
    <source>
        <dbReference type="SAM" id="Phobius"/>
    </source>
</evidence>
<keyword evidence="10" id="KW-0067">ATP-binding</keyword>
<feature type="region of interest" description="Disordered" evidence="14">
    <location>
        <begin position="761"/>
        <end position="813"/>
    </location>
</feature>
<feature type="transmembrane region" description="Helical" evidence="15">
    <location>
        <begin position="280"/>
        <end position="299"/>
    </location>
</feature>
<keyword evidence="9 17" id="KW-0418">Kinase</keyword>
<dbReference type="EC" id="2.7.13.3" evidence="3"/>
<feature type="domain" description="Histidine kinase" evidence="16">
    <location>
        <begin position="544"/>
        <end position="759"/>
    </location>
</feature>
<keyword evidence="7 15" id="KW-0812">Transmembrane</keyword>
<dbReference type="GO" id="GO:0016301">
    <property type="term" value="F:kinase activity"/>
    <property type="evidence" value="ECO:0007669"/>
    <property type="project" value="UniProtKB-KW"/>
</dbReference>
<protein>
    <recommendedName>
        <fullName evidence="3">histidine kinase</fullName>
        <ecNumber evidence="3">2.7.13.3</ecNumber>
    </recommendedName>
</protein>
<dbReference type="PROSITE" id="PS50109">
    <property type="entry name" value="HIS_KIN"/>
    <property type="match status" value="1"/>
</dbReference>
<evidence type="ECO:0000259" key="16">
    <source>
        <dbReference type="PROSITE" id="PS50109"/>
    </source>
</evidence>
<dbReference type="InterPro" id="IPR036097">
    <property type="entry name" value="HisK_dim/P_sf"/>
</dbReference>
<keyword evidence="18" id="KW-1185">Reference proteome</keyword>
<dbReference type="InterPro" id="IPR003594">
    <property type="entry name" value="HATPase_dom"/>
</dbReference>
<dbReference type="SUPFAM" id="SSF55874">
    <property type="entry name" value="ATPase domain of HSP90 chaperone/DNA topoisomerase II/histidine kinase"/>
    <property type="match status" value="1"/>
</dbReference>
<gene>
    <name evidence="17" type="ORF">F130042H8_09970</name>
</gene>
<dbReference type="InterPro" id="IPR003661">
    <property type="entry name" value="HisK_dim/P_dom"/>
</dbReference>
<keyword evidence="8" id="KW-0547">Nucleotide-binding</keyword>
<sequence>MDTKLKNSRDRHWLGILLLILLTAVMAAATVSSYPYMRQKAIEQKSADQTQRENENSEFERLATQIMNFSYVIWHQQKQEENGRILSFSQTFYPGLDEKLRLAQENEGADTAEWSDSEEETETLRQIQGQITDLGRRWQEMYEKYNGTLIRYAVMGENGEYLRSNVTDPQSVFAGEPSGDQIRFTAEFSTGGRLAVTGLSGAEDACSRLYQAMNSYEFYDPVASWLGSQYRTSGAEFKGPENIKIQFLCELSVLGRGTSDAAGMAEDSVMLNSWDYQGGGYFMVLWSITAIVTVIALVLPGIRSLQIGRSALCRLSFEPLSMLGCLWFATVISSIPADLIRATMDGRITDEWMKAGFAKGAADMLTLLLNLLFWMVIYGVLCWGITCIRAVFTLGLWRYFKERTWLGRFLRWCKQWVCKGLDLFSNTDWESRSTRIIGKAVIANFIILALISCLWFWGIGALVIYSLVLFILLKKYWGQMQERYQLLLKGIHDMAEGDLDVEFAEDLGVFEPFKEQISHIRDGFKKAVAQEVKSEKTKSELITNVSHDLKTPLTAIITYINLLKQENITKEERDSYIEVLDRKSMRLKELIEDLFEISKANSGTVTLHLDSVDIVSLIKQVRYELADKIEASGVDFRFTLPDEKLTLRLDCQKTCRIFENLMVNITKYAMRGTRAYIQARREEGGYVAVTMRNISENELKVSPQELTDRFVRGDQSRNTEGSGLGLAIARSFTEAQGGTMELELEEDIFKVTVRWREETQESPLVSEAAAPLSETSHPPVPEKFAWWDPEENEILEENAENETARPEDETKDS</sequence>
<evidence type="ECO:0000256" key="9">
    <source>
        <dbReference type="ARBA" id="ARBA00022777"/>
    </source>
</evidence>
<keyword evidence="12" id="KW-0902">Two-component regulatory system</keyword>
<evidence type="ECO:0000256" key="13">
    <source>
        <dbReference type="ARBA" id="ARBA00023136"/>
    </source>
</evidence>
<dbReference type="SMART" id="SM00388">
    <property type="entry name" value="HisKA"/>
    <property type="match status" value="1"/>
</dbReference>
<feature type="transmembrane region" description="Helical" evidence="15">
    <location>
        <begin position="371"/>
        <end position="400"/>
    </location>
</feature>
<evidence type="ECO:0000256" key="6">
    <source>
        <dbReference type="ARBA" id="ARBA00022679"/>
    </source>
</evidence>
<keyword evidence="13 15" id="KW-0472">Membrane</keyword>
<evidence type="ECO:0000256" key="3">
    <source>
        <dbReference type="ARBA" id="ARBA00012438"/>
    </source>
</evidence>
<feature type="compositionally biased region" description="Acidic residues" evidence="14">
    <location>
        <begin position="788"/>
        <end position="800"/>
    </location>
</feature>
<accession>A0ABQ0AVF0</accession>
<proteinExistence type="predicted"/>
<evidence type="ECO:0000256" key="7">
    <source>
        <dbReference type="ARBA" id="ARBA00022692"/>
    </source>
</evidence>
<dbReference type="InterPro" id="IPR050398">
    <property type="entry name" value="HssS/ArlS-like"/>
</dbReference>
<dbReference type="PANTHER" id="PTHR45528">
    <property type="entry name" value="SENSOR HISTIDINE KINASE CPXA"/>
    <property type="match status" value="1"/>
</dbReference>
<keyword evidence="6" id="KW-0808">Transferase</keyword>
<dbReference type="SUPFAM" id="SSF47384">
    <property type="entry name" value="Homodimeric domain of signal transducing histidine kinase"/>
    <property type="match status" value="1"/>
</dbReference>
<dbReference type="RefSeq" id="WP_390469400.1">
    <property type="nucleotide sequence ID" value="NZ_BAABXL010000001.1"/>
</dbReference>
<dbReference type="InterPro" id="IPR036890">
    <property type="entry name" value="HATPase_C_sf"/>
</dbReference>
<evidence type="ECO:0000256" key="8">
    <source>
        <dbReference type="ARBA" id="ARBA00022741"/>
    </source>
</evidence>
<dbReference type="InterPro" id="IPR005467">
    <property type="entry name" value="His_kinase_dom"/>
</dbReference>
<dbReference type="SMART" id="SM00387">
    <property type="entry name" value="HATPase_c"/>
    <property type="match status" value="1"/>
</dbReference>
<keyword evidence="5" id="KW-0597">Phosphoprotein</keyword>
<dbReference type="Gene3D" id="3.30.565.10">
    <property type="entry name" value="Histidine kinase-like ATPase, C-terminal domain"/>
    <property type="match status" value="1"/>
</dbReference>
<organism evidence="17 18">
    <name type="scientific">Enterocloster alcoholdehydrogenati</name>
    <dbReference type="NCBI Taxonomy" id="2547410"/>
    <lineage>
        <taxon>Bacteria</taxon>
        <taxon>Bacillati</taxon>
        <taxon>Bacillota</taxon>
        <taxon>Clostridia</taxon>
        <taxon>Lachnospirales</taxon>
        <taxon>Lachnospiraceae</taxon>
        <taxon>Enterocloster</taxon>
    </lineage>
</organism>
<dbReference type="Pfam" id="PF02518">
    <property type="entry name" value="HATPase_c"/>
    <property type="match status" value="1"/>
</dbReference>
<feature type="transmembrane region" description="Helical" evidence="15">
    <location>
        <begin position="441"/>
        <end position="473"/>
    </location>
</feature>
<comment type="caution">
    <text evidence="17">The sequence shown here is derived from an EMBL/GenBank/DDBJ whole genome shotgun (WGS) entry which is preliminary data.</text>
</comment>
<comment type="catalytic activity">
    <reaction evidence="1">
        <text>ATP + protein L-histidine = ADP + protein N-phospho-L-histidine.</text>
        <dbReference type="EC" id="2.7.13.3"/>
    </reaction>
</comment>
<evidence type="ECO:0000256" key="10">
    <source>
        <dbReference type="ARBA" id="ARBA00022840"/>
    </source>
</evidence>
<keyword evidence="11 15" id="KW-1133">Transmembrane helix</keyword>
<evidence type="ECO:0000256" key="12">
    <source>
        <dbReference type="ARBA" id="ARBA00023012"/>
    </source>
</evidence>